<evidence type="ECO:0000313" key="6">
    <source>
        <dbReference type="EMBL" id="KAL2281087.1"/>
    </source>
</evidence>
<feature type="transmembrane region" description="Helical" evidence="5">
    <location>
        <begin position="28"/>
        <end position="49"/>
    </location>
</feature>
<dbReference type="InterPro" id="IPR011701">
    <property type="entry name" value="MFS"/>
</dbReference>
<dbReference type="PANTHER" id="PTHR23501:SF195">
    <property type="entry name" value="PEP5"/>
    <property type="match status" value="1"/>
</dbReference>
<evidence type="ECO:0000256" key="5">
    <source>
        <dbReference type="SAM" id="Phobius"/>
    </source>
</evidence>
<keyword evidence="4 5" id="KW-0472">Membrane</keyword>
<feature type="transmembrane region" description="Helical" evidence="5">
    <location>
        <begin position="248"/>
        <end position="268"/>
    </location>
</feature>
<keyword evidence="2 5" id="KW-0812">Transmembrane</keyword>
<dbReference type="PANTHER" id="PTHR23501">
    <property type="entry name" value="MAJOR FACILITATOR SUPERFAMILY"/>
    <property type="match status" value="1"/>
</dbReference>
<feature type="transmembrane region" description="Helical" evidence="5">
    <location>
        <begin position="121"/>
        <end position="140"/>
    </location>
</feature>
<evidence type="ECO:0008006" key="8">
    <source>
        <dbReference type="Google" id="ProtNLM"/>
    </source>
</evidence>
<feature type="transmembrane region" description="Helical" evidence="5">
    <location>
        <begin position="152"/>
        <end position="174"/>
    </location>
</feature>
<evidence type="ECO:0000256" key="2">
    <source>
        <dbReference type="ARBA" id="ARBA00022692"/>
    </source>
</evidence>
<dbReference type="Proteomes" id="UP001600888">
    <property type="component" value="Unassembled WGS sequence"/>
</dbReference>
<organism evidence="6 7">
    <name type="scientific">Diaporthe vaccinii</name>
    <dbReference type="NCBI Taxonomy" id="105482"/>
    <lineage>
        <taxon>Eukaryota</taxon>
        <taxon>Fungi</taxon>
        <taxon>Dikarya</taxon>
        <taxon>Ascomycota</taxon>
        <taxon>Pezizomycotina</taxon>
        <taxon>Sordariomycetes</taxon>
        <taxon>Sordariomycetidae</taxon>
        <taxon>Diaporthales</taxon>
        <taxon>Diaporthaceae</taxon>
        <taxon>Diaporthe</taxon>
        <taxon>Diaporthe eres species complex</taxon>
    </lineage>
</organism>
<protein>
    <recommendedName>
        <fullName evidence="8">Major facilitator superfamily (MFS) profile domain-containing protein</fullName>
    </recommendedName>
</protein>
<dbReference type="Gene3D" id="1.20.1250.20">
    <property type="entry name" value="MFS general substrate transporter like domains"/>
    <property type="match status" value="1"/>
</dbReference>
<feature type="transmembrane region" description="Helical" evidence="5">
    <location>
        <begin position="95"/>
        <end position="115"/>
    </location>
</feature>
<dbReference type="InterPro" id="IPR036259">
    <property type="entry name" value="MFS_trans_sf"/>
</dbReference>
<comment type="caution">
    <text evidence="6">The sequence shown here is derived from an EMBL/GenBank/DDBJ whole genome shotgun (WGS) entry which is preliminary data.</text>
</comment>
<gene>
    <name evidence="6" type="ORF">FJTKL_11767</name>
</gene>
<proteinExistence type="predicted"/>
<keyword evidence="3 5" id="KW-1133">Transmembrane helix</keyword>
<dbReference type="SUPFAM" id="SSF103473">
    <property type="entry name" value="MFS general substrate transporter"/>
    <property type="match status" value="1"/>
</dbReference>
<dbReference type="EMBL" id="JBAWTH010000059">
    <property type="protein sequence ID" value="KAL2281087.1"/>
    <property type="molecule type" value="Genomic_DNA"/>
</dbReference>
<evidence type="ECO:0000256" key="3">
    <source>
        <dbReference type="ARBA" id="ARBA00022989"/>
    </source>
</evidence>
<evidence type="ECO:0000313" key="7">
    <source>
        <dbReference type="Proteomes" id="UP001600888"/>
    </source>
</evidence>
<name>A0ABR4EF60_9PEZI</name>
<comment type="subcellular location">
    <subcellularLocation>
        <location evidence="1">Membrane</location>
        <topology evidence="1">Multi-pass membrane protein</topology>
    </subcellularLocation>
</comment>
<evidence type="ECO:0000256" key="1">
    <source>
        <dbReference type="ARBA" id="ARBA00004141"/>
    </source>
</evidence>
<sequence>MICLGFYEWKVKTDGILHHGLFQKSRNFPLTLVCLFCEGLAFMGANAYLASEISALFAADPVMTGINYGVAWLSAAASSVVAGAICTATKKVRSITLTGFIMFTIFFALMASAGAQSREEVWAYPVFLGLGLGVVTSTLVTTAQLSTPPELIASATGIIIGIRALGGSVGIPIYTAVYNNQYSRGFGAVASAATQAGLSADTAQEFAQILMQTSGNSSAVAFLPGITPEIINAGSVARLDSIALAYRYIWITGIPFMLMATTASYFIVDHKEEFNHRVDTPLPS</sequence>
<evidence type="ECO:0000256" key="4">
    <source>
        <dbReference type="ARBA" id="ARBA00023136"/>
    </source>
</evidence>
<keyword evidence="7" id="KW-1185">Reference proteome</keyword>
<accession>A0ABR4EF60</accession>
<reference evidence="6 7" key="1">
    <citation type="submission" date="2024-03" db="EMBL/GenBank/DDBJ databases">
        <title>A high-quality draft genome sequence of Diaporthe vaccinii, a causative agent of upright dieback and viscid rot disease in cranberry plants.</title>
        <authorList>
            <person name="Sarrasin M."/>
            <person name="Lang B.F."/>
            <person name="Burger G."/>
        </authorList>
    </citation>
    <scope>NUCLEOTIDE SEQUENCE [LARGE SCALE GENOMIC DNA]</scope>
    <source>
        <strain evidence="6 7">IS7</strain>
    </source>
</reference>
<dbReference type="Pfam" id="PF07690">
    <property type="entry name" value="MFS_1"/>
    <property type="match status" value="1"/>
</dbReference>
<feature type="transmembrane region" description="Helical" evidence="5">
    <location>
        <begin position="69"/>
        <end position="88"/>
    </location>
</feature>